<reference evidence="2" key="1">
    <citation type="submission" date="2023-10" db="EMBL/GenBank/DDBJ databases">
        <title>Genome sequences of Myoplasma ovipneumoniae isolated from sheep.</title>
        <authorList>
            <person name="Spergser J."/>
        </authorList>
    </citation>
    <scope>NUCLEOTIDE SEQUENCE</scope>
    <source>
        <strain evidence="2">5474_3</strain>
    </source>
</reference>
<feature type="compositionally biased region" description="Basic and acidic residues" evidence="1">
    <location>
        <begin position="326"/>
        <end position="338"/>
    </location>
</feature>
<feature type="compositionally biased region" description="Gly residues" evidence="1">
    <location>
        <begin position="928"/>
        <end position="943"/>
    </location>
</feature>
<name>A0AAP5Y239_9BACT</name>
<evidence type="ECO:0000256" key="1">
    <source>
        <dbReference type="SAM" id="MobiDB-lite"/>
    </source>
</evidence>
<evidence type="ECO:0000313" key="3">
    <source>
        <dbReference type="Proteomes" id="UP001287983"/>
    </source>
</evidence>
<dbReference type="RefSeq" id="WP_318046843.1">
    <property type="nucleotide sequence ID" value="NZ_JAWPFQ010000003.1"/>
</dbReference>
<comment type="caution">
    <text evidence="2">The sequence shown here is derived from an EMBL/GenBank/DDBJ whole genome shotgun (WGS) entry which is preliminary data.</text>
</comment>
<feature type="compositionally biased region" description="Low complexity" evidence="1">
    <location>
        <begin position="441"/>
        <end position="458"/>
    </location>
</feature>
<protein>
    <submittedName>
        <fullName evidence="2">Adhesin</fullName>
    </submittedName>
</protein>
<feature type="region of interest" description="Disordered" evidence="1">
    <location>
        <begin position="923"/>
        <end position="949"/>
    </location>
</feature>
<dbReference type="Proteomes" id="UP001287983">
    <property type="component" value="Unassembled WGS sequence"/>
</dbReference>
<dbReference type="AlphaFoldDB" id="A0AAP5Y239"/>
<evidence type="ECO:0000313" key="2">
    <source>
        <dbReference type="EMBL" id="MDW2916126.1"/>
    </source>
</evidence>
<gene>
    <name evidence="2" type="ORF">R7W55_00565</name>
</gene>
<feature type="compositionally biased region" description="Polar residues" evidence="1">
    <location>
        <begin position="459"/>
        <end position="470"/>
    </location>
</feature>
<accession>A0AAP5Y239</accession>
<feature type="region of interest" description="Disordered" evidence="1">
    <location>
        <begin position="314"/>
        <end position="338"/>
    </location>
</feature>
<sequence>MPKNTNRLAIAITAVGGVAIFATTIGLVTRIRYTGENPRAELESLVSRVQNVAFKSDVFDDSTTYSQIKSQLFDQSGKLLAGTDLNKFISFYTQVNSKLRKFEPTFAPNKPFLEFIDLIPNDNDQSFELQFRAKHQVDNNHTAFSTIISKKVSYAQRSQFALAEFNSNLEKITKSFKENIQNLRRQDFSSSVINLSLTDQKIASLTRAEDFAADINKSGTEAEAIEKISQYFPDFQKLINELNFDKNNFFAFKQGTIYNFSLEKHPGTNNYILVGPNSVPSFLVKAELSDDAKFELKNFNIEDAQLLEKIDLVPQSSSGSESSQSEDTKTDQTTEKQAKQATYFADVDDILSKISLRKLQFTDFRVASTPVQAQVQAATQASLLTSEGSEINQLVPVSSDLTQSQTQPTEQTGQTGQQGSDAATGTTDSNTTSTGTGGAAAAGEAASADSSGAADSGAVTTEQQLVTTPAQPKDETKELVKYLEISQRTTNEFLASFNKKIYSSIREKSKEVVDKINSELLIKPISLDFGDFNKYFDKKQPQGVDFYLDLSKAQEKDGINPENSNLEIPVVINLYSSFFGDSENKLLGSRTSVFEIPNFKKVMGTGAGTGTNIESNLDTERKTFYNLDGLPTTSASQPTSVSVSASTTGAQTTTTTNKQIRIGSTTAYISKIELENLIGQTGQPSEGTDQTTESKAPKFEEIKKIIGNPFQYAYDFDANESMLKAWVGQQKFPKLEDFANFTENNFIASDYKIKSLKSDKFFKNEYDVASFYAYLIQMEPAQVLNYLFEIAKANGLVDKNASINLNDIVDNNIFKIASDVKLKTTENNPVYSLDFNNQFLGFDSRGWISNLFLPKSVWQKTNTLINDSDIFNQLNQYSPVKVESNSSTGSGNTGSGTDELYKQLQEAAKKIKENLKKQSSSILKAGENGSGGGGGGAGAGGSGSDETTPSSIQVEIKKFFSDKTQPLSTLKDLLLAFYFKAKELTNFNAWSKLGSDLDYKIVFEKQGTTSSSTGGSETLTTPSGLEDYKLTYYYKVFDKNTGVDKYQTPKIELNLWVNKNDTQRTERAELNKVVLSIPPSFSLFYFKKEDFDKLKKGESDQSTEAKAFEATEAFKEIQTKIQENNKDLKLSVVSIDEDKISPQRFKVVNLQIEKTTPTTGEGSTTSQSVKSSLSFQVRIALDDLEQK</sequence>
<feature type="compositionally biased region" description="Low complexity" evidence="1">
    <location>
        <begin position="315"/>
        <end position="325"/>
    </location>
</feature>
<organism evidence="2 3">
    <name type="scientific">Mesomycoplasma ovipneumoniae</name>
    <dbReference type="NCBI Taxonomy" id="29562"/>
    <lineage>
        <taxon>Bacteria</taxon>
        <taxon>Bacillati</taxon>
        <taxon>Mycoplasmatota</taxon>
        <taxon>Mycoplasmoidales</taxon>
        <taxon>Metamycoplasmataceae</taxon>
        <taxon>Mesomycoplasma</taxon>
    </lineage>
</organism>
<dbReference type="InterPro" id="IPR054789">
    <property type="entry name" value="P97_adhes_N"/>
</dbReference>
<dbReference type="EMBL" id="JAWPFQ010000003">
    <property type="protein sequence ID" value="MDW2916126.1"/>
    <property type="molecule type" value="Genomic_DNA"/>
</dbReference>
<dbReference type="NCBIfam" id="NF045828">
    <property type="entry name" value="P97_adhes_Nterm"/>
    <property type="match status" value="1"/>
</dbReference>
<feature type="compositionally biased region" description="Low complexity" evidence="1">
    <location>
        <begin position="402"/>
        <end position="434"/>
    </location>
</feature>
<feature type="region of interest" description="Disordered" evidence="1">
    <location>
        <begin position="399"/>
        <end position="473"/>
    </location>
</feature>
<proteinExistence type="predicted"/>